<dbReference type="AlphaFoldDB" id="A0A4V6KV75"/>
<reference evidence="1" key="1">
    <citation type="submission" date="2019-05" db="EMBL/GenBank/DDBJ databases">
        <authorList>
            <consortium name="Pathogen Informatics"/>
        </authorList>
    </citation>
    <scope>NUCLEOTIDE SEQUENCE [LARGE SCALE GENOMIC DNA]</scope>
    <source>
        <strain evidence="1">NCTC12965</strain>
    </source>
</reference>
<gene>
    <name evidence="1" type="ORF">NCTC12965_07318</name>
</gene>
<organism evidence="1">
    <name type="scientific">Serratia fonticola</name>
    <dbReference type="NCBI Taxonomy" id="47917"/>
    <lineage>
        <taxon>Bacteria</taxon>
        <taxon>Pseudomonadati</taxon>
        <taxon>Pseudomonadota</taxon>
        <taxon>Gammaproteobacteria</taxon>
        <taxon>Enterobacterales</taxon>
        <taxon>Yersiniaceae</taxon>
        <taxon>Serratia</taxon>
    </lineage>
</organism>
<proteinExistence type="predicted"/>
<protein>
    <submittedName>
        <fullName evidence="1">Uncharacterized protein</fullName>
    </submittedName>
</protein>
<name>A0A4V6KV75_SERFO</name>
<evidence type="ECO:0000313" key="1">
    <source>
        <dbReference type="EMBL" id="VTR57178.1"/>
    </source>
</evidence>
<dbReference type="EMBL" id="CABEEZ010000140">
    <property type="protein sequence ID" value="VTR57178.1"/>
    <property type="molecule type" value="Genomic_DNA"/>
</dbReference>
<accession>A0A4V6KV75</accession>
<sequence length="153" mass="16665">MVQGDHRLNVVFQQGIDQIAIEFDPGLIDGAPALWQQARPGDREAVALHPHFGHQRHVLTEAVIVIDGNVAVCALVSGAWQVGEGIPDGWAFAVGIVCAFNLIRRASRAPEELFRESRHNYSLYTLNIESSLGRVEMSLQPVSETGCSFCGSV</sequence>